<dbReference type="InParanoid" id="Q24E15"/>
<name>Q24E15_TETTS</name>
<feature type="region of interest" description="Disordered" evidence="1">
    <location>
        <begin position="1474"/>
        <end position="1496"/>
    </location>
</feature>
<dbReference type="EMBL" id="GG662312">
    <property type="protein sequence ID" value="EAS06023.1"/>
    <property type="molecule type" value="Genomic_DNA"/>
</dbReference>
<organism evidence="2 3">
    <name type="scientific">Tetrahymena thermophila (strain SB210)</name>
    <dbReference type="NCBI Taxonomy" id="312017"/>
    <lineage>
        <taxon>Eukaryota</taxon>
        <taxon>Sar</taxon>
        <taxon>Alveolata</taxon>
        <taxon>Ciliophora</taxon>
        <taxon>Intramacronucleata</taxon>
        <taxon>Oligohymenophorea</taxon>
        <taxon>Hymenostomatida</taxon>
        <taxon>Tetrahymenina</taxon>
        <taxon>Tetrahymenidae</taxon>
        <taxon>Tetrahymena</taxon>
    </lineage>
</organism>
<accession>Q24E15</accession>
<feature type="region of interest" description="Disordered" evidence="1">
    <location>
        <begin position="439"/>
        <end position="471"/>
    </location>
</feature>
<dbReference type="HOGENOM" id="CLU_247230_0_0_1"/>
<dbReference type="RefSeq" id="XP_001026268.1">
    <property type="nucleotide sequence ID" value="XM_001026268.3"/>
</dbReference>
<feature type="region of interest" description="Disordered" evidence="1">
    <location>
        <begin position="1304"/>
        <end position="1331"/>
    </location>
</feature>
<evidence type="ECO:0000256" key="1">
    <source>
        <dbReference type="SAM" id="MobiDB-lite"/>
    </source>
</evidence>
<feature type="region of interest" description="Disordered" evidence="1">
    <location>
        <begin position="589"/>
        <end position="612"/>
    </location>
</feature>
<dbReference type="Proteomes" id="UP000009168">
    <property type="component" value="Unassembled WGS sequence"/>
</dbReference>
<feature type="compositionally biased region" description="Polar residues" evidence="1">
    <location>
        <begin position="1476"/>
        <end position="1495"/>
    </location>
</feature>
<evidence type="ECO:0000313" key="3">
    <source>
        <dbReference type="Proteomes" id="UP000009168"/>
    </source>
</evidence>
<feature type="region of interest" description="Disordered" evidence="1">
    <location>
        <begin position="918"/>
        <end position="970"/>
    </location>
</feature>
<gene>
    <name evidence="2" type="ORF">TTHERM_01367700</name>
</gene>
<feature type="compositionally biased region" description="Low complexity" evidence="1">
    <location>
        <begin position="439"/>
        <end position="459"/>
    </location>
</feature>
<dbReference type="STRING" id="312017.Q24E15"/>
<feature type="compositionally biased region" description="Polar residues" evidence="1">
    <location>
        <begin position="589"/>
        <end position="601"/>
    </location>
</feature>
<evidence type="ECO:0000313" key="2">
    <source>
        <dbReference type="EMBL" id="EAS06023.1"/>
    </source>
</evidence>
<reference evidence="3" key="1">
    <citation type="journal article" date="2006" name="PLoS Biol.">
        <title>Macronuclear genome sequence of the ciliate Tetrahymena thermophila, a model eukaryote.</title>
        <authorList>
            <person name="Eisen J.A."/>
            <person name="Coyne R.S."/>
            <person name="Wu M."/>
            <person name="Wu D."/>
            <person name="Thiagarajan M."/>
            <person name="Wortman J.R."/>
            <person name="Badger J.H."/>
            <person name="Ren Q."/>
            <person name="Amedeo P."/>
            <person name="Jones K.M."/>
            <person name="Tallon L.J."/>
            <person name="Delcher A.L."/>
            <person name="Salzberg S.L."/>
            <person name="Silva J.C."/>
            <person name="Haas B.J."/>
            <person name="Majoros W.H."/>
            <person name="Farzad M."/>
            <person name="Carlton J.M."/>
            <person name="Smith R.K. Jr."/>
            <person name="Garg J."/>
            <person name="Pearlman R.E."/>
            <person name="Karrer K.M."/>
            <person name="Sun L."/>
            <person name="Manning G."/>
            <person name="Elde N.C."/>
            <person name="Turkewitz A.P."/>
            <person name="Asai D.J."/>
            <person name="Wilkes D.E."/>
            <person name="Wang Y."/>
            <person name="Cai H."/>
            <person name="Collins K."/>
            <person name="Stewart B.A."/>
            <person name="Lee S.R."/>
            <person name="Wilamowska K."/>
            <person name="Weinberg Z."/>
            <person name="Ruzzo W.L."/>
            <person name="Wloga D."/>
            <person name="Gaertig J."/>
            <person name="Frankel J."/>
            <person name="Tsao C.-C."/>
            <person name="Gorovsky M.A."/>
            <person name="Keeling P.J."/>
            <person name="Waller R.F."/>
            <person name="Patron N.J."/>
            <person name="Cherry J.M."/>
            <person name="Stover N.A."/>
            <person name="Krieger C.J."/>
            <person name="del Toro C."/>
            <person name="Ryder H.F."/>
            <person name="Williamson S.C."/>
            <person name="Barbeau R.A."/>
            <person name="Hamilton E.P."/>
            <person name="Orias E."/>
        </authorList>
    </citation>
    <scope>NUCLEOTIDE SEQUENCE [LARGE SCALE GENOMIC DNA]</scope>
    <source>
        <strain evidence="3">SB210</strain>
    </source>
</reference>
<sequence>MQMKKRIIVKNPQQEQKSIQQIDVTSLQKAFDLEQNCLKSEQTQSQIGLQGHKGSEKEMQKSKIVLNGNLQSKKEQLIQTNKNDIKVNQMNTNEVIDKNKQLTNTKEEQYLNQPHLNLLKSEKKPINFTISKSPKPHAQQNNTQNIQKVNESIGSFKSSSVISGDVQKVSDFQSKMNSHTSQSQERKNITDKQEKYNCQQTILVEVKPVSQVKNVQKKSQFLIEIPSLDSNEKAQQDNHKMKEDTLNKSFCSFSTGTAAVQIQQKQSLNKSFTHNIFNDSIKNDKKQQDLIKRILPEDISQIETQKAGLRELHQSKNKNTLDVQSSNQSFFSNNQLNQKMGSNKQQLQQNNMKQLSQNINDNQAIQQQNQEKLTNPLLESKISQKNIQNRIGQQVFQEKQLILLENVDKRSSSLEDAKQISNHFNSINKLVKNSFESANLQQQQTQPFQNQAQAANKQKINQKKRREDNNDKLDKLMDELIKLNQNKQNKNHFNLQKKQKINEQQVNQDNEKQYNEQDLLSLKQTKLNQIFTNSLQKSEIKSEQQETKNQTKKQSREEENSKLQTRKYQQRNEFEYNTQNNQLQKSQQDIFVQQKQLQRSTQNNNNNNNQKEQLNNQESSLINSSFNNIKGQISQNNLNQEQKNLQLQMLKAKQNINNCINQILDKSNQKDSDLNVMVAGNIVRDDIQKNQIVIGSNEKIYSIASSNEGLCEILEQDVNLQKSKDSAINLVCQNQSSLSTQNLESKEKQQDQQNCMIIQIDSSKSLEKDQMEIEKEDNKQAIATPLAENNQMMEKKHALEIEIKKINHAIKSLGKKKLSFLKNRERKILKLKSYLIRQKNQIDQQLKQYNTQKLNQFIKQKQELQQKMLEEMLKKQLEQQLNQVQNKKSYFQKQLKKCQFVVQNEVNFDNYIVMENQKRETKKRKQEEKDQQDKQNNQSNISQSNLDMTKSDQNSENKLLPQQNCDNNDNYQDQQIINVEKQVQIEQDSVIQQQNQEILAVDQQQNVPLRENCHSQSENSKERTENNTKDFTIQQEIQINQDNQIQIEEEEIKSRNLSEENNDQQYIQFNSSKNEQAQNASPISTNQSCILIDSSSQATPEVEGKYQNNNNLNKVNQYSSNINPSENSNKYNCDQHPTIESSVQNLKVQNSVQQKQKQKMGCDLDKTQIINVEIENNININEGIEEENQKNIQNDKIHQKQLEIPQIGDEDIFESRTDKQKKCIQETVIIDDLFEPENKITKPKGKEQIICTSFSSSQENLNNDQSSSQINQDKKFQVIVIDDLFIDRQIGFNKVQENIKNSTQLQKQEKNNQLPLKIQQDQQAVKSESKQEKKIKKKMQENWFQTIISLIKTCSYFGLSGYYHTIYKMQEQQELESQKQVCQELDLNQSNQFNMSGRVQTSNQQYTFSFYKHPDNLNNKQSQPISNNDQQINQNLSLIRNKQIFVSNKDSCVSSQQPKIITLKNFIIKKKEQQNEDYQNQATISSQKKQNNDMDLQNEETEKLNCQKAMTKSSPKLIRLTQPIKHFKIIKK</sequence>
<proteinExistence type="predicted"/>
<feature type="region of interest" description="Disordered" evidence="1">
    <location>
        <begin position="1010"/>
        <end position="1031"/>
    </location>
</feature>
<protein>
    <submittedName>
        <fullName evidence="2">Uncharacterized protein</fullName>
    </submittedName>
</protein>
<dbReference type="GeneID" id="7830724"/>
<feature type="compositionally biased region" description="Polar residues" evidence="1">
    <location>
        <begin position="173"/>
        <end position="183"/>
    </location>
</feature>
<feature type="compositionally biased region" description="Basic and acidic residues" evidence="1">
    <location>
        <begin position="1019"/>
        <end position="1028"/>
    </location>
</feature>
<dbReference type="KEGG" id="tet:TTHERM_01367700"/>
<keyword evidence="3" id="KW-1185">Reference proteome</keyword>
<feature type="region of interest" description="Disordered" evidence="1">
    <location>
        <begin position="537"/>
        <end position="567"/>
    </location>
</feature>
<feature type="compositionally biased region" description="Polar residues" evidence="1">
    <location>
        <begin position="1304"/>
        <end position="1325"/>
    </location>
</feature>
<feature type="compositionally biased region" description="Low complexity" evidence="1">
    <location>
        <begin position="602"/>
        <end position="612"/>
    </location>
</feature>
<feature type="region of interest" description="Disordered" evidence="1">
    <location>
        <begin position="173"/>
        <end position="192"/>
    </location>
</feature>
<feature type="compositionally biased region" description="Polar residues" evidence="1">
    <location>
        <begin position="939"/>
        <end position="948"/>
    </location>
</feature>